<dbReference type="GO" id="GO:0005096">
    <property type="term" value="F:GTPase activator activity"/>
    <property type="evidence" value="ECO:0007669"/>
    <property type="project" value="UniProtKB-KW"/>
</dbReference>
<dbReference type="Ensembl" id="ENSACUT00000009057.1">
    <property type="protein sequence ID" value="ENSACUP00000008490.1"/>
    <property type="gene ID" value="ENSACUG00000004752.1"/>
</dbReference>
<comment type="subcellular location">
    <subcellularLocation>
        <location evidence="1">Cytoplasm</location>
        <location evidence="1">Cytosol</location>
    </subcellularLocation>
    <subcellularLocation>
        <location evidence="2">Cytoplasm</location>
        <location evidence="2">Perinuclear region</location>
    </subcellularLocation>
    <subcellularLocation>
        <location evidence="3">Lysosome membrane</location>
    </subcellularLocation>
</comment>
<comment type="similarity">
    <text evidence="4">Belongs to the IML1 family.</text>
</comment>
<dbReference type="SMART" id="SM00049">
    <property type="entry name" value="DEP"/>
    <property type="match status" value="1"/>
</dbReference>
<keyword evidence="8" id="KW-0832">Ubl conjugation</keyword>
<sequence length="1482" mass="166416">FSTQPGAGLLCSPKGGPDDELVVNPKVFLQIKLGDVVEIAHPNDEYSPLLLQVKSLKEDLQKETISVDQTVAQVFRLRPYQDVHVNVVDPKEVTLDLVELTFKDQYIGRGDMWRLKKSLVSKYSTLLSFRAQAGELWVKSEKVTCGYISEDTRVVFRSTSAMVYIFIQMSCEMWDFDIYGDLYFEKAVNGFLADLFTKWKEKNCSHEVTVVLFSRTFYEAKSIDEFPETHRASIRQDHEGRFYEDFYKVVVQNERREEWTSLLVTIKKLFIQYPVLVRLEQADGFPPGYNSTSAQGNYLEAINLSFNVFDKHYINRNFDRTGQMSVVITPGVGVFEVDRLLMILTKQRMIDNGIGVDLVCMGEQPLHAVPLFKLHNRCGPGDSRLGDDYNIPHWINHSFYTSKSQLLCNSFTPRIKLAGKKPLTEKAKNNRDASLGAPKDAENALPIQVDYDGYDAQVFRLPGPSRAQRCTTFSRSVRERESRTRKSSSSYDVSCSPSLQSRTLPPEEVRSQASDDSSLGKISNILMIPRPHLHQCEVSSSLGYTSTRDVLENMLESQQRDSSAPGRFHVGSAESMLHVRPGGYTPQRALINPFAPSRMPMKLTSNRRRWMHTFPVGPSGEAIQIHHQTRQNMAEMQGNGQQDLTHSSAELLELAYHEATGMNLKTQNKDSLEDAVSNSPDPILTLSAPPVVPGFCCTVGVDWKSLTTPACLPLTTDYFPDRQSLQNDYTEGCYDLLPEADIDRRDEEGVQMTAQQVFEEFICQRLMQGYQIIVQSKPQKPATTVPPPLSSSPLYSRGLVSRNRPEEEDQTSFLSRRRKRSSAIDDAEINVCGVFFRYPYESAQINYTYSLCPSHSDSEFVSCWVEFSHERLEEYKWNYLDQYICSAGSEDFSLIESLKFWRTRFLLLPACISATKRIMEGEVHCDVYGDKPRSDEEEWQLLDGFIRFVEGLNRIRRRHRSDRMIRKGSAMKGLQIAGPIPTHSLEQSGPPIGKKGTSALSALLQMEASQKTLGEQQAAMLSGKSSGQPSESGSIAITPTYMDSPRKVKTFWSFFSSYFYVSIDQSVPATSDGSTLINMGQLPDRGNTQTLGSSQNVADQGYTTAGAAEGSSQQCSASTLTSSSTLIEILEAMKHPTTGIQLLSEQKGLSPYCFISAEVVHWLVNNVEGVQTQAMAIDIMQKMLEEQLIVHASGEALRTFIYGFYFYKIVVDKEPDRVGMQQPAMWHTAAMDDFSAFQRKWFEVAFVAEELLHSEIPAFFLPWLPSRPASYASRHSSFSRSFGGRSQAAALLAATVPEQRTVTLDVDVNNRTDRLEWCSCYYHGNFSLNAAFEIKLHWMAVTAAVLFEMVQGWHRKATSCGFLLVPVLEGPFALPSYLYGDPLRAQLFIPLNVSCLLKEGSEHLFDDLDLCKINTRPLHSTSQLRTSPSISMSQGQCFCSYHTPSGNFLVASSDADATPLAPPTRTCFVRSALATTGPTTPC</sequence>
<dbReference type="Pfam" id="PF00610">
    <property type="entry name" value="DEP"/>
    <property type="match status" value="1"/>
</dbReference>
<gene>
    <name evidence="15" type="primary">DEPDC5</name>
</gene>
<dbReference type="GO" id="GO:0005829">
    <property type="term" value="C:cytosol"/>
    <property type="evidence" value="ECO:0007669"/>
    <property type="project" value="UniProtKB-SubCell"/>
</dbReference>
<dbReference type="GO" id="GO:0005765">
    <property type="term" value="C:lysosomal membrane"/>
    <property type="evidence" value="ECO:0007669"/>
    <property type="project" value="UniProtKB-SubCell"/>
</dbReference>
<dbReference type="PANTHER" id="PTHR13179:SF8">
    <property type="entry name" value="GATOR COMPLEX PROTEIN DEPDC5"/>
    <property type="match status" value="1"/>
</dbReference>
<dbReference type="PROSITE" id="PS50186">
    <property type="entry name" value="DEP"/>
    <property type="match status" value="1"/>
</dbReference>
<evidence type="ECO:0000256" key="13">
    <source>
        <dbReference type="SAM" id="MobiDB-lite"/>
    </source>
</evidence>
<feature type="region of interest" description="Disordered" evidence="13">
    <location>
        <begin position="470"/>
        <end position="516"/>
    </location>
</feature>
<dbReference type="GO" id="GO:0034198">
    <property type="term" value="P:cellular response to amino acid starvation"/>
    <property type="evidence" value="ECO:0007669"/>
    <property type="project" value="TreeGrafter"/>
</dbReference>
<dbReference type="FunFam" id="1.10.10.10:FF:000171">
    <property type="entry name" value="DEP domain-containing protein 5 isoform X2"/>
    <property type="match status" value="1"/>
</dbReference>
<proteinExistence type="inferred from homology"/>
<name>A0A663M8F8_ATHCN</name>
<evidence type="ECO:0000256" key="2">
    <source>
        <dbReference type="ARBA" id="ARBA00004556"/>
    </source>
</evidence>
<evidence type="ECO:0000256" key="4">
    <source>
        <dbReference type="ARBA" id="ARBA00005643"/>
    </source>
</evidence>
<dbReference type="PANTHER" id="PTHR13179">
    <property type="entry name" value="DEP DOMAIN CONTAINING PROTEIN 5"/>
    <property type="match status" value="1"/>
</dbReference>
<organism evidence="15 16">
    <name type="scientific">Athene cunicularia</name>
    <name type="common">Burrowing owl</name>
    <name type="synonym">Speotyto cunicularia</name>
    <dbReference type="NCBI Taxonomy" id="194338"/>
    <lineage>
        <taxon>Eukaryota</taxon>
        <taxon>Metazoa</taxon>
        <taxon>Chordata</taxon>
        <taxon>Craniata</taxon>
        <taxon>Vertebrata</taxon>
        <taxon>Euteleostomi</taxon>
        <taxon>Archelosauria</taxon>
        <taxon>Archosauria</taxon>
        <taxon>Dinosauria</taxon>
        <taxon>Saurischia</taxon>
        <taxon>Theropoda</taxon>
        <taxon>Coelurosauria</taxon>
        <taxon>Aves</taxon>
        <taxon>Neognathae</taxon>
        <taxon>Neoaves</taxon>
        <taxon>Telluraves</taxon>
        <taxon>Strigiformes</taxon>
        <taxon>Strigidae</taxon>
        <taxon>Athene</taxon>
    </lineage>
</organism>
<evidence type="ECO:0000259" key="14">
    <source>
        <dbReference type="PROSITE" id="PS50186"/>
    </source>
</evidence>
<evidence type="ECO:0000313" key="16">
    <source>
        <dbReference type="Proteomes" id="UP000472269"/>
    </source>
</evidence>
<dbReference type="Pfam" id="PF23013">
    <property type="entry name" value="IML1_N"/>
    <property type="match status" value="1"/>
</dbReference>
<keyword evidence="9" id="KW-0472">Membrane</keyword>
<dbReference type="CDD" id="cd04449">
    <property type="entry name" value="DEP_DEPDC5-like"/>
    <property type="match status" value="1"/>
</dbReference>
<dbReference type="InterPro" id="IPR048255">
    <property type="entry name" value="IML1_N"/>
</dbReference>
<dbReference type="SUPFAM" id="SSF46785">
    <property type="entry name" value="Winged helix' DNA-binding domain"/>
    <property type="match status" value="1"/>
</dbReference>
<dbReference type="GO" id="GO:1904262">
    <property type="term" value="P:negative regulation of TORC1 signaling"/>
    <property type="evidence" value="ECO:0007669"/>
    <property type="project" value="TreeGrafter"/>
</dbReference>
<dbReference type="Gene3D" id="1.10.10.10">
    <property type="entry name" value="Winged helix-like DNA-binding domain superfamily/Winged helix DNA-binding domain"/>
    <property type="match status" value="1"/>
</dbReference>
<dbReference type="Pfam" id="PF19418">
    <property type="entry name" value="DEPDC5_CTD"/>
    <property type="match status" value="1"/>
</dbReference>
<dbReference type="Proteomes" id="UP000472269">
    <property type="component" value="Unplaced"/>
</dbReference>
<feature type="region of interest" description="Disordered" evidence="13">
    <location>
        <begin position="777"/>
        <end position="815"/>
    </location>
</feature>
<feature type="compositionally biased region" description="Low complexity" evidence="13">
    <location>
        <begin position="487"/>
        <end position="498"/>
    </location>
</feature>
<dbReference type="GO" id="GO:0010508">
    <property type="term" value="P:positive regulation of autophagy"/>
    <property type="evidence" value="ECO:0007669"/>
    <property type="project" value="TreeGrafter"/>
</dbReference>
<keyword evidence="10" id="KW-0458">Lysosome</keyword>
<dbReference type="GO" id="GO:0048471">
    <property type="term" value="C:perinuclear region of cytoplasm"/>
    <property type="evidence" value="ECO:0007669"/>
    <property type="project" value="UniProtKB-SubCell"/>
</dbReference>
<dbReference type="InterPro" id="IPR036390">
    <property type="entry name" value="WH_DNA-bd_sf"/>
</dbReference>
<evidence type="ECO:0000256" key="9">
    <source>
        <dbReference type="ARBA" id="ARBA00023136"/>
    </source>
</evidence>
<evidence type="ECO:0000256" key="12">
    <source>
        <dbReference type="ARBA" id="ARBA00079194"/>
    </source>
</evidence>
<dbReference type="InterPro" id="IPR036388">
    <property type="entry name" value="WH-like_DNA-bd_sf"/>
</dbReference>
<evidence type="ECO:0000256" key="10">
    <source>
        <dbReference type="ARBA" id="ARBA00023228"/>
    </source>
</evidence>
<keyword evidence="5" id="KW-0343">GTPase activation</keyword>
<protein>
    <recommendedName>
        <fullName evidence="11">GATOR1 complex protein DEPDC5</fullName>
    </recommendedName>
    <alternativeName>
        <fullName evidence="12">DEP domain-containing protein 5</fullName>
    </alternativeName>
</protein>
<dbReference type="GO" id="GO:0035556">
    <property type="term" value="P:intracellular signal transduction"/>
    <property type="evidence" value="ECO:0007669"/>
    <property type="project" value="InterPro"/>
</dbReference>
<dbReference type="InterPro" id="IPR027244">
    <property type="entry name" value="IML1"/>
</dbReference>
<dbReference type="InterPro" id="IPR045838">
    <property type="entry name" value="DEPDC5_CTD"/>
</dbReference>
<accession>A0A663M8F8</accession>
<reference evidence="15" key="1">
    <citation type="submission" date="2025-08" db="UniProtKB">
        <authorList>
            <consortium name="Ensembl"/>
        </authorList>
    </citation>
    <scope>IDENTIFICATION</scope>
</reference>
<dbReference type="GO" id="GO:1990130">
    <property type="term" value="C:GATOR1 complex"/>
    <property type="evidence" value="ECO:0007669"/>
    <property type="project" value="TreeGrafter"/>
</dbReference>
<evidence type="ECO:0000256" key="11">
    <source>
        <dbReference type="ARBA" id="ARBA00070737"/>
    </source>
</evidence>
<evidence type="ECO:0000256" key="3">
    <source>
        <dbReference type="ARBA" id="ARBA00004656"/>
    </source>
</evidence>
<keyword evidence="16" id="KW-1185">Reference proteome</keyword>
<feature type="domain" description="DEP" evidence="14">
    <location>
        <begin position="1136"/>
        <end position="1211"/>
    </location>
</feature>
<keyword evidence="6" id="KW-0963">Cytoplasm</keyword>
<evidence type="ECO:0000256" key="8">
    <source>
        <dbReference type="ARBA" id="ARBA00022843"/>
    </source>
</evidence>
<evidence type="ECO:0000256" key="1">
    <source>
        <dbReference type="ARBA" id="ARBA00004514"/>
    </source>
</evidence>
<dbReference type="Pfam" id="PF12257">
    <property type="entry name" value="IML1"/>
    <property type="match status" value="1"/>
</dbReference>
<keyword evidence="7" id="KW-0597">Phosphoprotein</keyword>
<dbReference type="InterPro" id="IPR000591">
    <property type="entry name" value="DEP_dom"/>
</dbReference>
<evidence type="ECO:0000313" key="15">
    <source>
        <dbReference type="Ensembl" id="ENSACUP00000008490.1"/>
    </source>
</evidence>
<reference evidence="15" key="2">
    <citation type="submission" date="2025-09" db="UniProtKB">
        <authorList>
            <consortium name="Ensembl"/>
        </authorList>
    </citation>
    <scope>IDENTIFICATION</scope>
</reference>
<evidence type="ECO:0000256" key="7">
    <source>
        <dbReference type="ARBA" id="ARBA00022553"/>
    </source>
</evidence>
<evidence type="ECO:0000256" key="6">
    <source>
        <dbReference type="ARBA" id="ARBA00022490"/>
    </source>
</evidence>
<dbReference type="InterPro" id="IPR055213">
    <property type="entry name" value="IML1_double_psi_beta_barrel"/>
</dbReference>
<evidence type="ECO:0000256" key="5">
    <source>
        <dbReference type="ARBA" id="ARBA00022468"/>
    </source>
</evidence>